<protein>
    <submittedName>
        <fullName evidence="1">Putative DUF2004 family protein</fullName>
    </submittedName>
</protein>
<sequence length="134" mass="15502">MGHEVTEANAPILRTYLDTIPDMYRKCWDRITATYTTDPVIVDFINDQRAEIYPDDLVDYFAVSCVDEITPEKFLEKIRLRAIWFSLPEDVNTSSDTPSLNCCFDFGLDSDFSDEILACRFTENRELVDISHES</sequence>
<name>A0A0G3H3Y5_9CORY</name>
<keyword evidence="2" id="KW-1185">Reference proteome</keyword>
<dbReference type="AlphaFoldDB" id="A0A0G3H3Y5"/>
<gene>
    <name evidence="1" type="ORF">CMUST_07415</name>
</gene>
<accession>A0A0G3H3Y5</accession>
<reference evidence="2" key="2">
    <citation type="submission" date="2015-05" db="EMBL/GenBank/DDBJ databases">
        <title>Complete genome sequence of Corynebacterium mustelae DSM 45274, isolated from various tissues of a male ferret with lethal sepsis.</title>
        <authorList>
            <person name="Ruckert C."/>
            <person name="Albersmeier A."/>
            <person name="Winkler A."/>
            <person name="Tauch A."/>
        </authorList>
    </citation>
    <scope>NUCLEOTIDE SEQUENCE [LARGE SCALE GENOMIC DNA]</scope>
    <source>
        <strain evidence="2">DSM 45274</strain>
    </source>
</reference>
<evidence type="ECO:0000313" key="1">
    <source>
        <dbReference type="EMBL" id="AKK05812.1"/>
    </source>
</evidence>
<dbReference type="EMBL" id="CP011542">
    <property type="protein sequence ID" value="AKK05812.1"/>
    <property type="molecule type" value="Genomic_DNA"/>
</dbReference>
<reference evidence="1 2" key="1">
    <citation type="journal article" date="2015" name="Genome Announc.">
        <title>Complete Genome Sequence of the Type Strain Corynebacterium mustelae DSM 45274, Isolated from Various Tissues of a Male Ferret with Lethal Sepsis.</title>
        <authorList>
            <person name="Ruckert C."/>
            <person name="Eimer J."/>
            <person name="Winkler A."/>
            <person name="Tauch A."/>
        </authorList>
    </citation>
    <scope>NUCLEOTIDE SEQUENCE [LARGE SCALE GENOMIC DNA]</scope>
    <source>
        <strain evidence="1 2">DSM 45274</strain>
    </source>
</reference>
<organism evidence="1 2">
    <name type="scientific">Corynebacterium mustelae</name>
    <dbReference type="NCBI Taxonomy" id="571915"/>
    <lineage>
        <taxon>Bacteria</taxon>
        <taxon>Bacillati</taxon>
        <taxon>Actinomycetota</taxon>
        <taxon>Actinomycetes</taxon>
        <taxon>Mycobacteriales</taxon>
        <taxon>Corynebacteriaceae</taxon>
        <taxon>Corynebacterium</taxon>
    </lineage>
</organism>
<dbReference type="KEGG" id="cmv:CMUST_07415"/>
<proteinExistence type="predicted"/>
<evidence type="ECO:0000313" key="2">
    <source>
        <dbReference type="Proteomes" id="UP000035199"/>
    </source>
</evidence>
<dbReference type="Proteomes" id="UP000035199">
    <property type="component" value="Chromosome"/>
</dbReference>
<dbReference type="PATRIC" id="fig|571915.4.peg.1584"/>